<evidence type="ECO:0000313" key="2">
    <source>
        <dbReference type="Proteomes" id="UP000285405"/>
    </source>
</evidence>
<dbReference type="Proteomes" id="UP000285405">
    <property type="component" value="Unassembled WGS sequence"/>
</dbReference>
<dbReference type="EMBL" id="MCBR01003926">
    <property type="protein sequence ID" value="RKF80181.1"/>
    <property type="molecule type" value="Genomic_DNA"/>
</dbReference>
<name>A0A420J070_9PEZI</name>
<organism evidence="1 2">
    <name type="scientific">Golovinomyces cichoracearum</name>
    <dbReference type="NCBI Taxonomy" id="62708"/>
    <lineage>
        <taxon>Eukaryota</taxon>
        <taxon>Fungi</taxon>
        <taxon>Dikarya</taxon>
        <taxon>Ascomycota</taxon>
        <taxon>Pezizomycotina</taxon>
        <taxon>Leotiomycetes</taxon>
        <taxon>Erysiphales</taxon>
        <taxon>Erysiphaceae</taxon>
        <taxon>Golovinomyces</taxon>
    </lineage>
</organism>
<dbReference type="AlphaFoldDB" id="A0A420J070"/>
<comment type="caution">
    <text evidence="1">The sequence shown here is derived from an EMBL/GenBank/DDBJ whole genome shotgun (WGS) entry which is preliminary data.</text>
</comment>
<proteinExistence type="predicted"/>
<gene>
    <name evidence="1" type="ORF">GcC1_039037</name>
</gene>
<sequence>MPLQPNVKGGIERISQLAAGPKMEEYKMMMMFWREEKAEFYEIAKVGKVLGSISAKLLPQKRGKSTVADILLYLNQRYRPSNQARRQQVILQLNGLEEKSSDKGT</sequence>
<evidence type="ECO:0000313" key="1">
    <source>
        <dbReference type="EMBL" id="RKF80181.1"/>
    </source>
</evidence>
<accession>A0A420J070</accession>
<reference evidence="1 2" key="1">
    <citation type="journal article" date="2018" name="BMC Genomics">
        <title>Comparative genome analyses reveal sequence features reflecting distinct modes of host-adaptation between dicot and monocot powdery mildew.</title>
        <authorList>
            <person name="Wu Y."/>
            <person name="Ma X."/>
            <person name="Pan Z."/>
            <person name="Kale S.D."/>
            <person name="Song Y."/>
            <person name="King H."/>
            <person name="Zhang Q."/>
            <person name="Presley C."/>
            <person name="Deng X."/>
            <person name="Wei C.I."/>
            <person name="Xiao S."/>
        </authorList>
    </citation>
    <scope>NUCLEOTIDE SEQUENCE [LARGE SCALE GENOMIC DNA]</scope>
    <source>
        <strain evidence="1">UCSC1</strain>
    </source>
</reference>
<protein>
    <submittedName>
        <fullName evidence="1">Uncharacterized protein</fullName>
    </submittedName>
</protein>